<evidence type="ECO:0000313" key="6">
    <source>
        <dbReference type="EMBL" id="CAG5090540.1"/>
    </source>
</evidence>
<evidence type="ECO:0000256" key="4">
    <source>
        <dbReference type="PROSITE-ProRule" id="PRU00175"/>
    </source>
</evidence>
<dbReference type="Proteomes" id="UP001158576">
    <property type="component" value="Chromosome PAR"/>
</dbReference>
<dbReference type="SUPFAM" id="SSF57850">
    <property type="entry name" value="RING/U-box"/>
    <property type="match status" value="1"/>
</dbReference>
<keyword evidence="7" id="KW-1185">Reference proteome</keyword>
<evidence type="ECO:0000256" key="2">
    <source>
        <dbReference type="ARBA" id="ARBA00022771"/>
    </source>
</evidence>
<reference evidence="6 7" key="1">
    <citation type="submission" date="2021-04" db="EMBL/GenBank/DDBJ databases">
        <authorList>
            <person name="Bliznina A."/>
        </authorList>
    </citation>
    <scope>NUCLEOTIDE SEQUENCE [LARGE SCALE GENOMIC DNA]</scope>
</reference>
<accession>A0ABN7S0W8</accession>
<sequence>MTTQENEIKQKSPMDYGMYPLFDCGIETPVRINKEYITDRGHYGFCERCERGVLETTDQQAIDESEDSSFEESEIERICRHCCSNKFRYLYDDDEFKYTPSDAKFRCPAFKSGKGCNAKDLNYQQFVVGLCCDAGIEWTAEPEEQRYKLAYLQQCFEKSEIELIQAEKNYYGMFKERTEKGEELKKAQDEEDTSMAKFKIIWGKVEEQEKIHSRTRKRFSFCSYKYSERCQWEPPRKFRKTHSMKNFCSLCPLPYYNADGHQKALLPCGHSFGYTCIQTRRTCPKNGCNRRFTYKQIYVEAESDSDE</sequence>
<gene>
    <name evidence="6" type="ORF">OKIOD_LOCUS4199</name>
</gene>
<evidence type="ECO:0000259" key="5">
    <source>
        <dbReference type="PROSITE" id="PS50089"/>
    </source>
</evidence>
<feature type="domain" description="RING-type" evidence="5">
    <location>
        <begin position="248"/>
        <end position="284"/>
    </location>
</feature>
<keyword evidence="2 4" id="KW-0863">Zinc-finger</keyword>
<dbReference type="PROSITE" id="PS50089">
    <property type="entry name" value="ZF_RING_2"/>
    <property type="match status" value="1"/>
</dbReference>
<dbReference type="InterPro" id="IPR001841">
    <property type="entry name" value="Znf_RING"/>
</dbReference>
<dbReference type="EMBL" id="OU015568">
    <property type="protein sequence ID" value="CAG5090540.1"/>
    <property type="molecule type" value="Genomic_DNA"/>
</dbReference>
<evidence type="ECO:0000256" key="3">
    <source>
        <dbReference type="ARBA" id="ARBA00022833"/>
    </source>
</evidence>
<keyword evidence="1" id="KW-0479">Metal-binding</keyword>
<protein>
    <submittedName>
        <fullName evidence="6">Oidioi.mRNA.OKI2018_I69.PAR.g12641.t1.cds</fullName>
    </submittedName>
</protein>
<name>A0ABN7S0W8_OIKDI</name>
<keyword evidence="3" id="KW-0862">Zinc</keyword>
<evidence type="ECO:0000313" key="7">
    <source>
        <dbReference type="Proteomes" id="UP001158576"/>
    </source>
</evidence>
<evidence type="ECO:0000256" key="1">
    <source>
        <dbReference type="ARBA" id="ARBA00022723"/>
    </source>
</evidence>
<organism evidence="6 7">
    <name type="scientific">Oikopleura dioica</name>
    <name type="common">Tunicate</name>
    <dbReference type="NCBI Taxonomy" id="34765"/>
    <lineage>
        <taxon>Eukaryota</taxon>
        <taxon>Metazoa</taxon>
        <taxon>Chordata</taxon>
        <taxon>Tunicata</taxon>
        <taxon>Appendicularia</taxon>
        <taxon>Copelata</taxon>
        <taxon>Oikopleuridae</taxon>
        <taxon>Oikopleura</taxon>
    </lineage>
</organism>
<proteinExistence type="predicted"/>